<dbReference type="Pfam" id="PF01205">
    <property type="entry name" value="Impact_N"/>
    <property type="match status" value="1"/>
</dbReference>
<evidence type="ECO:0000256" key="1">
    <source>
        <dbReference type="ARBA" id="ARBA00007665"/>
    </source>
</evidence>
<feature type="domain" description="UPF0029" evidence="3">
    <location>
        <begin position="146"/>
        <end position="188"/>
    </location>
</feature>
<dbReference type="InterPro" id="IPR015269">
    <property type="entry name" value="UPF0029_Impact_C"/>
</dbReference>
<dbReference type="RefSeq" id="WP_019952408.1">
    <property type="nucleotide sequence ID" value="NZ_JBHLVX010000033.1"/>
</dbReference>
<evidence type="ECO:0000313" key="5">
    <source>
        <dbReference type="Proteomes" id="UP001589814"/>
    </source>
</evidence>
<dbReference type="InterPro" id="IPR036956">
    <property type="entry name" value="Impact_N_sf"/>
</dbReference>
<dbReference type="PANTHER" id="PTHR16301:SF20">
    <property type="entry name" value="IMPACT FAMILY MEMBER YIGZ"/>
    <property type="match status" value="1"/>
</dbReference>
<accession>A0ABV6G308</accession>
<sequence>MQQRYPIPDVAEGSWHEGELEVQKSRFITRVGYAATVEAVQQLIDAARRDHPDASHHCSAFIAGAPDEQNAIGFADDGEPGGTAGRPMYQVLAGSGLGRIAAVVIRYFGGTRLGTGGLARAYSKALAQTLETLPRVEFIPRLTLVLTTDFALEHELRRWAEEHDATIAAADHDARGVTLSIAWPADREPHLDALEVRLRGRLGIVDAATTNA</sequence>
<reference evidence="4 5" key="1">
    <citation type="submission" date="2024-09" db="EMBL/GenBank/DDBJ databases">
        <authorList>
            <person name="Sun Q."/>
            <person name="Mori K."/>
        </authorList>
    </citation>
    <scope>NUCLEOTIDE SEQUENCE [LARGE SCALE GENOMIC DNA]</scope>
    <source>
        <strain evidence="4 5">CCM 7415</strain>
    </source>
</reference>
<comment type="similarity">
    <text evidence="1">Belongs to the IMPACT family.</text>
</comment>
<keyword evidence="5" id="KW-1185">Reference proteome</keyword>
<dbReference type="InterPro" id="IPR001498">
    <property type="entry name" value="Impact_N"/>
</dbReference>
<dbReference type="Gene3D" id="3.30.230.30">
    <property type="entry name" value="Impact, N-terminal domain"/>
    <property type="match status" value="1"/>
</dbReference>
<evidence type="ECO:0000259" key="2">
    <source>
        <dbReference type="Pfam" id="PF01205"/>
    </source>
</evidence>
<dbReference type="PANTHER" id="PTHR16301">
    <property type="entry name" value="IMPACT-RELATED"/>
    <property type="match status" value="1"/>
</dbReference>
<gene>
    <name evidence="4" type="ORF">ACFFHW_08580</name>
</gene>
<evidence type="ECO:0000259" key="3">
    <source>
        <dbReference type="Pfam" id="PF09186"/>
    </source>
</evidence>
<evidence type="ECO:0000313" key="4">
    <source>
        <dbReference type="EMBL" id="MFC0268035.1"/>
    </source>
</evidence>
<comment type="caution">
    <text evidence="4">The sequence shown here is derived from an EMBL/GenBank/DDBJ whole genome shotgun (WGS) entry which is preliminary data.</text>
</comment>
<dbReference type="InterPro" id="IPR023582">
    <property type="entry name" value="Impact"/>
</dbReference>
<dbReference type="EMBL" id="JBHLVX010000033">
    <property type="protein sequence ID" value="MFC0268035.1"/>
    <property type="molecule type" value="Genomic_DNA"/>
</dbReference>
<organism evidence="4 5">
    <name type="scientific">Kushneria aurantia</name>
    <dbReference type="NCBI Taxonomy" id="504092"/>
    <lineage>
        <taxon>Bacteria</taxon>
        <taxon>Pseudomonadati</taxon>
        <taxon>Pseudomonadota</taxon>
        <taxon>Gammaproteobacteria</taxon>
        <taxon>Oceanospirillales</taxon>
        <taxon>Halomonadaceae</taxon>
        <taxon>Kushneria</taxon>
    </lineage>
</organism>
<feature type="domain" description="Impact N-terminal" evidence="2">
    <location>
        <begin position="23"/>
        <end position="129"/>
    </location>
</feature>
<name>A0ABV6G308_9GAMM</name>
<proteinExistence type="inferred from homology"/>
<dbReference type="Proteomes" id="UP001589814">
    <property type="component" value="Unassembled WGS sequence"/>
</dbReference>
<protein>
    <submittedName>
        <fullName evidence="4">IMPACT family protein</fullName>
    </submittedName>
</protein>
<dbReference type="InterPro" id="IPR020568">
    <property type="entry name" value="Ribosomal_Su5_D2-typ_SF"/>
</dbReference>
<dbReference type="SUPFAM" id="SSF54211">
    <property type="entry name" value="Ribosomal protein S5 domain 2-like"/>
    <property type="match status" value="1"/>
</dbReference>
<dbReference type="Pfam" id="PF09186">
    <property type="entry name" value="DUF1949"/>
    <property type="match status" value="1"/>
</dbReference>